<evidence type="ECO:0000313" key="2">
    <source>
        <dbReference type="EMBL" id="SJZ38970.1"/>
    </source>
</evidence>
<organism evidence="2 3">
    <name type="scientific">Enhydrobacter aerosaccus</name>
    <dbReference type="NCBI Taxonomy" id="225324"/>
    <lineage>
        <taxon>Bacteria</taxon>
        <taxon>Pseudomonadati</taxon>
        <taxon>Pseudomonadota</taxon>
        <taxon>Alphaproteobacteria</taxon>
        <taxon>Hyphomicrobiales</taxon>
        <taxon>Enhydrobacter</taxon>
    </lineage>
</organism>
<evidence type="ECO:0000313" key="3">
    <source>
        <dbReference type="Proteomes" id="UP000190092"/>
    </source>
</evidence>
<dbReference type="OrthoDB" id="8256346at2"/>
<proteinExistence type="predicted"/>
<evidence type="ECO:0000256" key="1">
    <source>
        <dbReference type="SAM" id="MobiDB-lite"/>
    </source>
</evidence>
<gene>
    <name evidence="2" type="ORF">SAMN02745126_00818</name>
</gene>
<protein>
    <submittedName>
        <fullName evidence="2">Uncharacterized protein</fullName>
    </submittedName>
</protein>
<feature type="compositionally biased region" description="Basic and acidic residues" evidence="1">
    <location>
        <begin position="125"/>
        <end position="138"/>
    </location>
</feature>
<accession>A0A1T4K948</accession>
<dbReference type="EMBL" id="FUWJ01000001">
    <property type="protein sequence ID" value="SJZ38970.1"/>
    <property type="molecule type" value="Genomic_DNA"/>
</dbReference>
<feature type="region of interest" description="Disordered" evidence="1">
    <location>
        <begin position="95"/>
        <end position="138"/>
    </location>
</feature>
<keyword evidence="3" id="KW-1185">Reference proteome</keyword>
<dbReference type="RefSeq" id="WP_085932509.1">
    <property type="nucleotide sequence ID" value="NZ_FUWJ01000001.1"/>
</dbReference>
<sequence length="138" mass="14467">MFRPDPISALTGATLAVALAWPVALWGQAVPRSTESIPAPATNDQIAQSLPQKIHDKLVAQGFKDVVVVPNSFIVSARDKDGQPVQMLIGPDSMTVVTPSPGMGAPGMQRPGPGDPGLQTPAPDTAERPDGKDRIIQQ</sequence>
<dbReference type="STRING" id="225324.SAMN02745126_00818"/>
<name>A0A1T4K948_9HYPH</name>
<dbReference type="AlphaFoldDB" id="A0A1T4K948"/>
<dbReference type="Proteomes" id="UP000190092">
    <property type="component" value="Unassembled WGS sequence"/>
</dbReference>
<reference evidence="3" key="1">
    <citation type="submission" date="2017-02" db="EMBL/GenBank/DDBJ databases">
        <authorList>
            <person name="Varghese N."/>
            <person name="Submissions S."/>
        </authorList>
    </citation>
    <scope>NUCLEOTIDE SEQUENCE [LARGE SCALE GENOMIC DNA]</scope>
    <source>
        <strain evidence="3">ATCC 27094</strain>
    </source>
</reference>